<gene>
    <name evidence="2" type="ORF">EQG66_00745</name>
</gene>
<dbReference type="EMBL" id="SBKP01000001">
    <property type="protein sequence ID" value="RXR30854.1"/>
    <property type="molecule type" value="Genomic_DNA"/>
</dbReference>
<keyword evidence="1" id="KW-1133">Transmembrane helix</keyword>
<comment type="caution">
    <text evidence="2">The sequence shown here is derived from an EMBL/GenBank/DDBJ whole genome shotgun (WGS) entry which is preliminary data.</text>
</comment>
<evidence type="ECO:0000313" key="2">
    <source>
        <dbReference type="EMBL" id="RXR30854.1"/>
    </source>
</evidence>
<proteinExistence type="predicted"/>
<dbReference type="Proteomes" id="UP000290958">
    <property type="component" value="Unassembled WGS sequence"/>
</dbReference>
<sequence length="173" mass="19084">MLADDASGRALLAARYTARAAFIIFTAVFLAGPVTRIWPNAALSGLMRNRRQLGLALTFVMTAHLAALAVNVGLFRPRRVGALAAGGLVYLLLLAMALTSNDRVQRRMGRWWRRLHLVGLSALWAGFAFGYIGRLFRAEYFWTGLVFTPVAIGIVLFRWFAAVRENAKFPATG</sequence>
<evidence type="ECO:0008006" key="4">
    <source>
        <dbReference type="Google" id="ProtNLM"/>
    </source>
</evidence>
<feature type="transmembrane region" description="Helical" evidence="1">
    <location>
        <begin position="80"/>
        <end position="99"/>
    </location>
</feature>
<reference evidence="3" key="1">
    <citation type="submission" date="2019-01" db="EMBL/GenBank/DDBJ databases">
        <title>Cytophagaceae bacterium strain CAR-16.</title>
        <authorList>
            <person name="Chen W.-M."/>
        </authorList>
    </citation>
    <scope>NUCLEOTIDE SEQUENCE [LARGE SCALE GENOMIC DNA]</scope>
    <source>
        <strain evidence="3">CHR27</strain>
    </source>
</reference>
<feature type="transmembrane region" description="Helical" evidence="1">
    <location>
        <begin position="140"/>
        <end position="161"/>
    </location>
</feature>
<evidence type="ECO:0000313" key="3">
    <source>
        <dbReference type="Proteomes" id="UP000290958"/>
    </source>
</evidence>
<protein>
    <recommendedName>
        <fullName evidence="4">Ferric oxidoreductase domain-containing protein</fullName>
    </recommendedName>
</protein>
<keyword evidence="1" id="KW-0472">Membrane</keyword>
<dbReference type="RefSeq" id="WP_129402638.1">
    <property type="nucleotide sequence ID" value="NZ_SBKP01000001.1"/>
</dbReference>
<name>A0A4Q1KPN5_9SPHN</name>
<keyword evidence="1" id="KW-0812">Transmembrane</keyword>
<keyword evidence="3" id="KW-1185">Reference proteome</keyword>
<feature type="transmembrane region" description="Helical" evidence="1">
    <location>
        <begin position="111"/>
        <end position="134"/>
    </location>
</feature>
<dbReference type="OrthoDB" id="552353at2"/>
<feature type="transmembrane region" description="Helical" evidence="1">
    <location>
        <begin position="53"/>
        <end position="74"/>
    </location>
</feature>
<evidence type="ECO:0000256" key="1">
    <source>
        <dbReference type="SAM" id="Phobius"/>
    </source>
</evidence>
<feature type="transmembrane region" description="Helical" evidence="1">
    <location>
        <begin position="12"/>
        <end position="32"/>
    </location>
</feature>
<dbReference type="AlphaFoldDB" id="A0A4Q1KPN5"/>
<accession>A0A4Q1KPN5</accession>
<organism evidence="2 3">
    <name type="scientific">Sphingobium fluviale</name>
    <dbReference type="NCBI Taxonomy" id="2506423"/>
    <lineage>
        <taxon>Bacteria</taxon>
        <taxon>Pseudomonadati</taxon>
        <taxon>Pseudomonadota</taxon>
        <taxon>Alphaproteobacteria</taxon>
        <taxon>Sphingomonadales</taxon>
        <taxon>Sphingomonadaceae</taxon>
        <taxon>Sphingobium</taxon>
    </lineage>
</organism>